<dbReference type="Pfam" id="PF02065">
    <property type="entry name" value="Melibiase"/>
    <property type="match status" value="1"/>
</dbReference>
<feature type="domain" description="Glycosyl hydrolase family 36 C-terminal" evidence="7">
    <location>
        <begin position="652"/>
        <end position="723"/>
    </location>
</feature>
<dbReference type="PANTHER" id="PTHR43053">
    <property type="entry name" value="GLYCOSIDASE FAMILY 31"/>
    <property type="match status" value="1"/>
</dbReference>
<evidence type="ECO:0000259" key="7">
    <source>
        <dbReference type="Pfam" id="PF16874"/>
    </source>
</evidence>
<dbReference type="EC" id="3.2.1.22" evidence="3 6"/>
<dbReference type="EMBL" id="JBHSGT010000066">
    <property type="protein sequence ID" value="MFC4711134.1"/>
    <property type="molecule type" value="Genomic_DNA"/>
</dbReference>
<dbReference type="InterPro" id="IPR013785">
    <property type="entry name" value="Aldolase_TIM"/>
</dbReference>
<dbReference type="Gene3D" id="3.20.20.70">
    <property type="entry name" value="Aldolase class I"/>
    <property type="match status" value="1"/>
</dbReference>
<dbReference type="InterPro" id="IPR013780">
    <property type="entry name" value="Glyco_hydro_b"/>
</dbReference>
<dbReference type="PIRSF" id="PIRSF005536">
    <property type="entry name" value="Agal"/>
    <property type="match status" value="1"/>
</dbReference>
<dbReference type="InterPro" id="IPR031704">
    <property type="entry name" value="Glyco_hydro_36_N"/>
</dbReference>
<dbReference type="PROSITE" id="PS00512">
    <property type="entry name" value="ALPHA_GALACTOSIDASE"/>
    <property type="match status" value="1"/>
</dbReference>
<dbReference type="InterPro" id="IPR031705">
    <property type="entry name" value="Glyco_hydro_36_C"/>
</dbReference>
<gene>
    <name evidence="9" type="ORF">ACFO3L_11045</name>
</gene>
<dbReference type="InterPro" id="IPR000111">
    <property type="entry name" value="Glyco_hydro_27/36_CS"/>
</dbReference>
<dbReference type="Gene3D" id="2.70.98.60">
    <property type="entry name" value="alpha-galactosidase from lactobacil brevis"/>
    <property type="match status" value="1"/>
</dbReference>
<dbReference type="Pfam" id="PF16874">
    <property type="entry name" value="Glyco_hydro_36C"/>
    <property type="match status" value="1"/>
</dbReference>
<dbReference type="Pfam" id="PF16875">
    <property type="entry name" value="Glyco_hydro_36N"/>
    <property type="match status" value="1"/>
</dbReference>
<dbReference type="Gene3D" id="2.60.40.1180">
    <property type="entry name" value="Golgi alpha-mannosidase II"/>
    <property type="match status" value="1"/>
</dbReference>
<keyword evidence="10" id="KW-1185">Reference proteome</keyword>
<dbReference type="RefSeq" id="WP_379967447.1">
    <property type="nucleotide sequence ID" value="NZ_JBHSGT010000066.1"/>
</dbReference>
<dbReference type="CDD" id="cd14791">
    <property type="entry name" value="GH36"/>
    <property type="match status" value="1"/>
</dbReference>
<evidence type="ECO:0000256" key="1">
    <source>
        <dbReference type="ARBA" id="ARBA00001255"/>
    </source>
</evidence>
<accession>A0ABV9M6U1</accession>
<organism evidence="9 10">
    <name type="scientific">Enterococcus eurekensis</name>
    <dbReference type="NCBI Taxonomy" id="1159753"/>
    <lineage>
        <taxon>Bacteria</taxon>
        <taxon>Bacillati</taxon>
        <taxon>Bacillota</taxon>
        <taxon>Bacilli</taxon>
        <taxon>Lactobacillales</taxon>
        <taxon>Enterococcaceae</taxon>
        <taxon>Enterococcus</taxon>
    </lineage>
</organism>
<dbReference type="InterPro" id="IPR050985">
    <property type="entry name" value="Alpha-glycosidase_related"/>
</dbReference>
<protein>
    <recommendedName>
        <fullName evidence="3 6">Alpha-galactosidase</fullName>
        <ecNumber evidence="3 6">3.2.1.22</ecNumber>
    </recommendedName>
</protein>
<dbReference type="PANTHER" id="PTHR43053:SF3">
    <property type="entry name" value="ALPHA-GALACTOSIDASE C-RELATED"/>
    <property type="match status" value="1"/>
</dbReference>
<dbReference type="SUPFAM" id="SSF51445">
    <property type="entry name" value="(Trans)glycosidases"/>
    <property type="match status" value="1"/>
</dbReference>
<dbReference type="GO" id="GO:0004557">
    <property type="term" value="F:alpha-galactosidase activity"/>
    <property type="evidence" value="ECO:0007669"/>
    <property type="project" value="UniProtKB-EC"/>
</dbReference>
<comment type="similarity">
    <text evidence="2">Belongs to the glycosyl hydrolase 36 family.</text>
</comment>
<evidence type="ECO:0000313" key="10">
    <source>
        <dbReference type="Proteomes" id="UP001596026"/>
    </source>
</evidence>
<keyword evidence="5 6" id="KW-0326">Glycosidase</keyword>
<dbReference type="InterPro" id="IPR038417">
    <property type="entry name" value="Alpga-gal_N_sf"/>
</dbReference>
<evidence type="ECO:0000256" key="3">
    <source>
        <dbReference type="ARBA" id="ARBA00012755"/>
    </source>
</evidence>
<evidence type="ECO:0000259" key="8">
    <source>
        <dbReference type="Pfam" id="PF16875"/>
    </source>
</evidence>
<dbReference type="InterPro" id="IPR017853">
    <property type="entry name" value="GH"/>
</dbReference>
<name>A0ABV9M6U1_9ENTE</name>
<dbReference type="InterPro" id="IPR002252">
    <property type="entry name" value="Glyco_hydro_36"/>
</dbReference>
<feature type="domain" description="Glycosyl hydrolase family 36 N-terminal" evidence="8">
    <location>
        <begin position="29"/>
        <end position="287"/>
    </location>
</feature>
<comment type="catalytic activity">
    <reaction evidence="1 6">
        <text>Hydrolysis of terminal, non-reducing alpha-D-galactose residues in alpha-D-galactosides, including galactose oligosaccharides, galactomannans and galactolipids.</text>
        <dbReference type="EC" id="3.2.1.22"/>
    </reaction>
</comment>
<comment type="caution">
    <text evidence="9">The sequence shown here is derived from an EMBL/GenBank/DDBJ whole genome shotgun (WGS) entry which is preliminary data.</text>
</comment>
<evidence type="ECO:0000256" key="5">
    <source>
        <dbReference type="ARBA" id="ARBA00023295"/>
    </source>
</evidence>
<proteinExistence type="inferred from homology"/>
<evidence type="ECO:0000313" key="9">
    <source>
        <dbReference type="EMBL" id="MFC4711134.1"/>
    </source>
</evidence>
<sequence length="732" mass="84148">MAIVFHKEQNYFSLTTNQTEYQIKIDRYGHVLHSHYGNIVNQDMSYLFSYEDRGFSGSPAVAGTDRTYSLDVLPQEYPVFGMGDYREGALELENADGSYGVEFVYKEHKILDEKYSLQGLPASYRNNNEKVSTLEITLMDDITQIEVKLLYGVFEEKDIITRATKVVNLGKEKINLLKVDSVSLDKNLEKELDVIHFHGRHNMERQYERTAIGNSMFSIGSHRGSSSHQHNPFMILCDKETTEAYGESYGVMLMYSGNFLGTVEKTQFNQVRSTMGIGRQGFRYPLEKGEEFIAPEVILSFSNDGLTKLSQNYHTFIKNNVVRGEYKYKRRPILINNWEATYFDFDEEKLLDIARESSEVGIELLVMDDGWFGKRNDDNTGLGDWFVNLEKIPGGLKNLTTKVNQMGMKFGIWFEPEMVSEDSDLYRKHPEWSINIPNRTGVRSRNQFVLDLSRADVRDYLVEQISAILDSGNIEYLKWDMNRSLSNVYSESLKPSEQGKFYHLYVLGVYEILERLTSAYPYILFEGCSGGGGRFDAGMLYYTPQIWTSDNTDAIDRLRIQHGTSFGYPINTNGSHVSAVPNHQTGRITPLATRGMVAMTGTFGYELDITSLSKEEKEAIKKQISHFKENYDTIHEGEYYRLSNPWENEVFTAWQIVSKKRDKILLNIIRTRQYANDPIFTVKLKGLVESSHYRLIGTDKVFTGASLMNGGWEVPRAKEEYQGFEFEFEVVE</sequence>
<dbReference type="Proteomes" id="UP001596026">
    <property type="component" value="Unassembled WGS sequence"/>
</dbReference>
<reference evidence="10" key="1">
    <citation type="journal article" date="2019" name="Int. J. Syst. Evol. Microbiol.">
        <title>The Global Catalogue of Microorganisms (GCM) 10K type strain sequencing project: providing services to taxonomists for standard genome sequencing and annotation.</title>
        <authorList>
            <consortium name="The Broad Institute Genomics Platform"/>
            <consortium name="The Broad Institute Genome Sequencing Center for Infectious Disease"/>
            <person name="Wu L."/>
            <person name="Ma J."/>
        </authorList>
    </citation>
    <scope>NUCLEOTIDE SEQUENCE [LARGE SCALE GENOMIC DNA]</scope>
    <source>
        <strain evidence="10">CGMCC 1.19061</strain>
    </source>
</reference>
<dbReference type="PRINTS" id="PR00743">
    <property type="entry name" value="GLHYDRLASE36"/>
</dbReference>
<evidence type="ECO:0000256" key="6">
    <source>
        <dbReference type="PIRNR" id="PIRNR005536"/>
    </source>
</evidence>
<evidence type="ECO:0000256" key="4">
    <source>
        <dbReference type="ARBA" id="ARBA00022801"/>
    </source>
</evidence>
<keyword evidence="4 6" id="KW-0378">Hydrolase</keyword>
<evidence type="ECO:0000256" key="2">
    <source>
        <dbReference type="ARBA" id="ARBA00006202"/>
    </source>
</evidence>